<sequence>MVAPTGDTFAPAIDLATTLTRNAPADLFPLKEPSMAKLWKKPKRSSSWRKLSVGMWTRPSDPTVYGHETHPADKILTYLEEVSEYSGQKVTMTAYLVKSMALMFALYPELNSIVVGNRVMQRENVDIFCQVAVAGGDGKDADLSGVKIRNADRLSIVEIAEYLHSRATRVRKGQDEEIEQTKSMIDKIPPLLLPTVMRLVDILTFVVPVDLGKLGIRDDPFGSGMVTNCAPFNIRLGLAPLVPASRTPLVLLPGAIYEAPAVVDGEVKVTQVMSSSFTLDHRCYDGYHIGKLVTTMRECLMDPAYHHPPAETFKKTHVDQAKKAEKKPEAAADDAPRQRTPESSAKAPA</sequence>
<dbReference type="GO" id="GO:0005737">
    <property type="term" value="C:cytoplasm"/>
    <property type="evidence" value="ECO:0007669"/>
    <property type="project" value="TreeGrafter"/>
</dbReference>
<feature type="domain" description="2-oxoacid dehydrogenase acyltransferase catalytic" evidence="5">
    <location>
        <begin position="224"/>
        <end position="304"/>
    </location>
</feature>
<comment type="cofactor">
    <cofactor evidence="1">
        <name>(R)-lipoate</name>
        <dbReference type="ChEBI" id="CHEBI:83088"/>
    </cofactor>
</comment>
<organism evidence="6 7">
    <name type="scientific">Lujinxingia litoralis</name>
    <dbReference type="NCBI Taxonomy" id="2211119"/>
    <lineage>
        <taxon>Bacteria</taxon>
        <taxon>Deltaproteobacteria</taxon>
        <taxon>Bradymonadales</taxon>
        <taxon>Lujinxingiaceae</taxon>
        <taxon>Lujinxingia</taxon>
    </lineage>
</organism>
<keyword evidence="2" id="KW-0808">Transferase</keyword>
<dbReference type="AlphaFoldDB" id="A0A328CAI1"/>
<feature type="region of interest" description="Disordered" evidence="4">
    <location>
        <begin position="310"/>
        <end position="349"/>
    </location>
</feature>
<dbReference type="InterPro" id="IPR050743">
    <property type="entry name" value="2-oxoacid_DH_E2_comp"/>
</dbReference>
<feature type="domain" description="2-oxoacid dehydrogenase acyltransferase catalytic" evidence="5">
    <location>
        <begin position="62"/>
        <end position="180"/>
    </location>
</feature>
<keyword evidence="3" id="KW-0012">Acyltransferase</keyword>
<dbReference type="EMBL" id="QHKO01000004">
    <property type="protein sequence ID" value="RAL22257.1"/>
    <property type="molecule type" value="Genomic_DNA"/>
</dbReference>
<evidence type="ECO:0000256" key="2">
    <source>
        <dbReference type="ARBA" id="ARBA00022679"/>
    </source>
</evidence>
<protein>
    <recommendedName>
        <fullName evidence="5">2-oxoacid dehydrogenase acyltransferase catalytic domain-containing protein</fullName>
    </recommendedName>
</protein>
<comment type="caution">
    <text evidence="6">The sequence shown here is derived from an EMBL/GenBank/DDBJ whole genome shotgun (WGS) entry which is preliminary data.</text>
</comment>
<dbReference type="GO" id="GO:0031405">
    <property type="term" value="F:lipoic acid binding"/>
    <property type="evidence" value="ECO:0007669"/>
    <property type="project" value="TreeGrafter"/>
</dbReference>
<dbReference type="Gene3D" id="3.30.559.10">
    <property type="entry name" value="Chloramphenicol acetyltransferase-like domain"/>
    <property type="match status" value="1"/>
</dbReference>
<gene>
    <name evidence="6" type="ORF">DL240_10410</name>
</gene>
<dbReference type="PANTHER" id="PTHR43178:SF5">
    <property type="entry name" value="LIPOAMIDE ACYLTRANSFERASE COMPONENT OF BRANCHED-CHAIN ALPHA-KETO ACID DEHYDROGENASE COMPLEX, MITOCHONDRIAL"/>
    <property type="match status" value="1"/>
</dbReference>
<name>A0A328CAI1_9DELT</name>
<keyword evidence="7" id="KW-1185">Reference proteome</keyword>
<proteinExistence type="predicted"/>
<evidence type="ECO:0000259" key="5">
    <source>
        <dbReference type="Pfam" id="PF00198"/>
    </source>
</evidence>
<evidence type="ECO:0000313" key="7">
    <source>
        <dbReference type="Proteomes" id="UP000249169"/>
    </source>
</evidence>
<dbReference type="GO" id="GO:0016407">
    <property type="term" value="F:acetyltransferase activity"/>
    <property type="evidence" value="ECO:0007669"/>
    <property type="project" value="TreeGrafter"/>
</dbReference>
<dbReference type="InterPro" id="IPR023213">
    <property type="entry name" value="CAT-like_dom_sf"/>
</dbReference>
<dbReference type="SUPFAM" id="SSF52777">
    <property type="entry name" value="CoA-dependent acyltransferases"/>
    <property type="match status" value="1"/>
</dbReference>
<reference evidence="6 7" key="1">
    <citation type="submission" date="2018-05" db="EMBL/GenBank/DDBJ databases">
        <title>Lujinxingia marina gen. nov. sp. nov., a new facultative anaerobic member of the class Deltaproteobacteria, and proposal of Lujinxingaceae fam. nov.</title>
        <authorList>
            <person name="Li C.-M."/>
        </authorList>
    </citation>
    <scope>NUCLEOTIDE SEQUENCE [LARGE SCALE GENOMIC DNA]</scope>
    <source>
        <strain evidence="6 7">B210</strain>
    </source>
</reference>
<dbReference type="InterPro" id="IPR001078">
    <property type="entry name" value="2-oxoacid_DH_actylTfrase"/>
</dbReference>
<dbReference type="Pfam" id="PF00198">
    <property type="entry name" value="2-oxoacid_dh"/>
    <property type="match status" value="2"/>
</dbReference>
<accession>A0A328CAI1</accession>
<evidence type="ECO:0000313" key="6">
    <source>
        <dbReference type="EMBL" id="RAL22257.1"/>
    </source>
</evidence>
<dbReference type="PANTHER" id="PTHR43178">
    <property type="entry name" value="DIHYDROLIPOAMIDE ACETYLTRANSFERASE COMPONENT OF PYRUVATE DEHYDROGENASE COMPLEX"/>
    <property type="match status" value="1"/>
</dbReference>
<feature type="compositionally biased region" description="Basic and acidic residues" evidence="4">
    <location>
        <begin position="310"/>
        <end position="340"/>
    </location>
</feature>
<evidence type="ECO:0000256" key="4">
    <source>
        <dbReference type="SAM" id="MobiDB-lite"/>
    </source>
</evidence>
<dbReference type="Proteomes" id="UP000249169">
    <property type="component" value="Unassembled WGS sequence"/>
</dbReference>
<evidence type="ECO:0000256" key="3">
    <source>
        <dbReference type="ARBA" id="ARBA00023315"/>
    </source>
</evidence>
<evidence type="ECO:0000256" key="1">
    <source>
        <dbReference type="ARBA" id="ARBA00001938"/>
    </source>
</evidence>